<comment type="similarity">
    <text evidence="4">Belongs to the ATP-dependent AMP-binding enzyme family.</text>
</comment>
<evidence type="ECO:0000256" key="13">
    <source>
        <dbReference type="ARBA" id="ARBA00039545"/>
    </source>
</evidence>
<dbReference type="PANTHER" id="PTHR43767">
    <property type="entry name" value="LONG-CHAIN-FATTY-ACID--COA LIGASE"/>
    <property type="match status" value="1"/>
</dbReference>
<evidence type="ECO:0000313" key="17">
    <source>
        <dbReference type="EMBL" id="TWW10353.1"/>
    </source>
</evidence>
<protein>
    <recommendedName>
        <fullName evidence="13">Long-chain-fatty-acid--CoA ligase</fullName>
        <ecNumber evidence="12">6.2.1.3</ecNumber>
    </recommendedName>
    <alternativeName>
        <fullName evidence="14">Long-chain acyl-CoA synthetase</fullName>
    </alternativeName>
</protein>
<name>A0A5C6M858_9PLAN</name>
<evidence type="ECO:0000256" key="3">
    <source>
        <dbReference type="ARBA" id="ARBA00005005"/>
    </source>
</evidence>
<dbReference type="InterPro" id="IPR025110">
    <property type="entry name" value="AMP-bd_C"/>
</dbReference>
<dbReference type="Pfam" id="PF13193">
    <property type="entry name" value="AMP-binding_C"/>
    <property type="match status" value="1"/>
</dbReference>
<organism evidence="17 18">
    <name type="scientific">Planctomyces bekefii</name>
    <dbReference type="NCBI Taxonomy" id="1653850"/>
    <lineage>
        <taxon>Bacteria</taxon>
        <taxon>Pseudomonadati</taxon>
        <taxon>Planctomycetota</taxon>
        <taxon>Planctomycetia</taxon>
        <taxon>Planctomycetales</taxon>
        <taxon>Planctomycetaceae</taxon>
        <taxon>Planctomyces</taxon>
    </lineage>
</organism>
<feature type="domain" description="AMP-dependent synthetase/ligase" evidence="15">
    <location>
        <begin position="30"/>
        <end position="417"/>
    </location>
</feature>
<dbReference type="InterPro" id="IPR045851">
    <property type="entry name" value="AMP-bd_C_sf"/>
</dbReference>
<dbReference type="InterPro" id="IPR020845">
    <property type="entry name" value="AMP-binding_CS"/>
</dbReference>
<reference evidence="17 18" key="1">
    <citation type="submission" date="2019-08" db="EMBL/GenBank/DDBJ databases">
        <title>100 year-old enigma solved: identification of Planctomyces bekefii, the type genus and species of the phylum Planctomycetes.</title>
        <authorList>
            <person name="Svetlana D.N."/>
            <person name="Overmann J."/>
        </authorList>
    </citation>
    <scope>NUCLEOTIDE SEQUENCE [LARGE SCALE GENOMIC DNA]</scope>
    <source>
        <strain evidence="17">Phe10_nw2017</strain>
    </source>
</reference>
<keyword evidence="10" id="KW-0443">Lipid metabolism</keyword>
<sequence length="557" mass="61685">MGHDWHKFYPSNVLNEIDISGWDHIAAAMERACEKFADKIALSCAGTDMNYRQLDRLASHFAAFLQQDLGLKKGDRFAIMLPNIMQFPIAFMAAQKIGLICVNTNPLYTPREMRHQFKDSGAKAIIIVDMFAHNLEQILRETDITSVIVTSIGDQFPLWKGALVGTVMRLKGLIPGFKLEYTSFKEALQIGAKKQYTPVQLDHQDLAILQYTGGTTGVSKGAMLLQSNILSNMAQIQNCARGQIVEGQEVVLTALPLYHVFALAVNFLAFLAMGQRMVLVPKPIPIENLVKVFKKHPITVMTGVNTLFNALINNSDFQSSPPKSLKIALGGAMAVQESVNAAWQKLTGQRIVEGFGLTEASPVTHVNPLNEDMRPGSIGLPVASTEAKVVDENGKEVPHGESGELIIRGPQVMAGYWQKPDETAKTLKNGWLWTGDMARRDQDGFFYIVDRKKDMILVSGFNVFPNEVEEVLASHPKVLEAAVVGVADPNSSEAVKAFVVPKDKSLTIDELRDHCASQLTNYKRPKHFEFRSELPKTNVGKILRRQLRDEANHSGTH</sequence>
<dbReference type="Proteomes" id="UP000321083">
    <property type="component" value="Unassembled WGS sequence"/>
</dbReference>
<keyword evidence="7" id="KW-0276">Fatty acid metabolism</keyword>
<dbReference type="GO" id="GO:0004467">
    <property type="term" value="F:long-chain fatty acid-CoA ligase activity"/>
    <property type="evidence" value="ECO:0007669"/>
    <property type="project" value="UniProtKB-EC"/>
</dbReference>
<dbReference type="CDD" id="cd05936">
    <property type="entry name" value="FC-FACS_FadD_like"/>
    <property type="match status" value="1"/>
</dbReference>
<dbReference type="InterPro" id="IPR050237">
    <property type="entry name" value="ATP-dep_AMP-bd_enzyme"/>
</dbReference>
<dbReference type="EMBL" id="SRHE01000094">
    <property type="protein sequence ID" value="TWW10353.1"/>
    <property type="molecule type" value="Genomic_DNA"/>
</dbReference>
<evidence type="ECO:0000256" key="7">
    <source>
        <dbReference type="ARBA" id="ARBA00022832"/>
    </source>
</evidence>
<dbReference type="InterPro" id="IPR000873">
    <property type="entry name" value="AMP-dep_synth/lig_dom"/>
</dbReference>
<dbReference type="EC" id="6.2.1.3" evidence="12"/>
<comment type="subcellular location">
    <subcellularLocation>
        <location evidence="2">Membrane</location>
        <topology evidence="2">Peripheral membrane protein</topology>
    </subcellularLocation>
</comment>
<dbReference type="GO" id="GO:0016020">
    <property type="term" value="C:membrane"/>
    <property type="evidence" value="ECO:0007669"/>
    <property type="project" value="UniProtKB-SubCell"/>
</dbReference>
<dbReference type="FunFam" id="3.30.300.30:FF:000006">
    <property type="entry name" value="Long-chain-fatty-acid--CoA ligase FadD"/>
    <property type="match status" value="1"/>
</dbReference>
<dbReference type="SUPFAM" id="SSF56801">
    <property type="entry name" value="Acetyl-CoA synthetase-like"/>
    <property type="match status" value="1"/>
</dbReference>
<dbReference type="FunFam" id="3.40.50.12780:FF:000003">
    <property type="entry name" value="Long-chain-fatty-acid--CoA ligase FadD"/>
    <property type="match status" value="1"/>
</dbReference>
<keyword evidence="9" id="KW-0460">Magnesium</keyword>
<evidence type="ECO:0000313" key="18">
    <source>
        <dbReference type="Proteomes" id="UP000321083"/>
    </source>
</evidence>
<comment type="caution">
    <text evidence="17">The sequence shown here is derived from an EMBL/GenBank/DDBJ whole genome shotgun (WGS) entry which is preliminary data.</text>
</comment>
<evidence type="ECO:0000256" key="1">
    <source>
        <dbReference type="ARBA" id="ARBA00001946"/>
    </source>
</evidence>
<proteinExistence type="inferred from homology"/>
<evidence type="ECO:0000259" key="15">
    <source>
        <dbReference type="Pfam" id="PF00501"/>
    </source>
</evidence>
<dbReference type="Pfam" id="PF00501">
    <property type="entry name" value="AMP-binding"/>
    <property type="match status" value="1"/>
</dbReference>
<dbReference type="Gene3D" id="2.30.38.10">
    <property type="entry name" value="Luciferase, Domain 3"/>
    <property type="match status" value="1"/>
</dbReference>
<evidence type="ECO:0000256" key="5">
    <source>
        <dbReference type="ARBA" id="ARBA00022598"/>
    </source>
</evidence>
<keyword evidence="6" id="KW-0547">Nucleotide-binding</keyword>
<evidence type="ECO:0000256" key="12">
    <source>
        <dbReference type="ARBA" id="ARBA00026121"/>
    </source>
</evidence>
<keyword evidence="8" id="KW-0067">ATP-binding</keyword>
<evidence type="ECO:0000256" key="8">
    <source>
        <dbReference type="ARBA" id="ARBA00022840"/>
    </source>
</evidence>
<dbReference type="GO" id="GO:0005524">
    <property type="term" value="F:ATP binding"/>
    <property type="evidence" value="ECO:0007669"/>
    <property type="project" value="UniProtKB-KW"/>
</dbReference>
<feature type="domain" description="AMP-binding enzyme C-terminal" evidence="16">
    <location>
        <begin position="467"/>
        <end position="541"/>
    </location>
</feature>
<dbReference type="AlphaFoldDB" id="A0A5C6M858"/>
<dbReference type="Gene3D" id="3.40.50.980">
    <property type="match status" value="2"/>
</dbReference>
<dbReference type="Gene3D" id="3.30.300.30">
    <property type="match status" value="1"/>
</dbReference>
<evidence type="ECO:0000256" key="14">
    <source>
        <dbReference type="ARBA" id="ARBA00042773"/>
    </source>
</evidence>
<evidence type="ECO:0000256" key="9">
    <source>
        <dbReference type="ARBA" id="ARBA00022842"/>
    </source>
</evidence>
<evidence type="ECO:0000256" key="2">
    <source>
        <dbReference type="ARBA" id="ARBA00004170"/>
    </source>
</evidence>
<comment type="pathway">
    <text evidence="3">Lipid metabolism; fatty acid beta-oxidation.</text>
</comment>
<keyword evidence="5 17" id="KW-0436">Ligase</keyword>
<evidence type="ECO:0000259" key="16">
    <source>
        <dbReference type="Pfam" id="PF13193"/>
    </source>
</evidence>
<keyword evidence="11" id="KW-0472">Membrane</keyword>
<evidence type="ECO:0000256" key="4">
    <source>
        <dbReference type="ARBA" id="ARBA00006432"/>
    </source>
</evidence>
<reference evidence="17 18" key="2">
    <citation type="submission" date="2019-08" db="EMBL/GenBank/DDBJ databases">
        <authorList>
            <person name="Henke P."/>
        </authorList>
    </citation>
    <scope>NUCLEOTIDE SEQUENCE [LARGE SCALE GENOMIC DNA]</scope>
    <source>
        <strain evidence="17">Phe10_nw2017</strain>
    </source>
</reference>
<evidence type="ECO:0000256" key="10">
    <source>
        <dbReference type="ARBA" id="ARBA00023098"/>
    </source>
</evidence>
<comment type="cofactor">
    <cofactor evidence="1">
        <name>Mg(2+)</name>
        <dbReference type="ChEBI" id="CHEBI:18420"/>
    </cofactor>
</comment>
<dbReference type="PANTHER" id="PTHR43767:SF8">
    <property type="entry name" value="LONG-CHAIN-FATTY-ACID--COA LIGASE"/>
    <property type="match status" value="1"/>
</dbReference>
<dbReference type="PROSITE" id="PS00455">
    <property type="entry name" value="AMP_BINDING"/>
    <property type="match status" value="1"/>
</dbReference>
<evidence type="ECO:0000256" key="11">
    <source>
        <dbReference type="ARBA" id="ARBA00023136"/>
    </source>
</evidence>
<accession>A0A5C6M858</accession>
<gene>
    <name evidence="17" type="primary">fadD</name>
    <name evidence="17" type="ORF">E3A20_06900</name>
</gene>
<evidence type="ECO:0000256" key="6">
    <source>
        <dbReference type="ARBA" id="ARBA00022741"/>
    </source>
</evidence>
<keyword evidence="18" id="KW-1185">Reference proteome</keyword>